<feature type="region of interest" description="Disordered" evidence="1">
    <location>
        <begin position="82"/>
        <end position="110"/>
    </location>
</feature>
<feature type="region of interest" description="Disordered" evidence="1">
    <location>
        <begin position="1"/>
        <end position="54"/>
    </location>
</feature>
<feature type="compositionally biased region" description="Polar residues" evidence="1">
    <location>
        <begin position="90"/>
        <end position="99"/>
    </location>
</feature>
<accession>A0A3A1TVI4</accession>
<dbReference type="Pfam" id="PF10708">
    <property type="entry name" value="DUF2510"/>
    <property type="match status" value="1"/>
</dbReference>
<dbReference type="AlphaFoldDB" id="A0A3A1TVI4"/>
<proteinExistence type="predicted"/>
<keyword evidence="5" id="KW-1185">Reference proteome</keyword>
<feature type="transmembrane region" description="Helical" evidence="2">
    <location>
        <begin position="178"/>
        <end position="199"/>
    </location>
</feature>
<evidence type="ECO:0000313" key="5">
    <source>
        <dbReference type="Proteomes" id="UP000265742"/>
    </source>
</evidence>
<feature type="compositionally biased region" description="Low complexity" evidence="1">
    <location>
        <begin position="20"/>
        <end position="41"/>
    </location>
</feature>
<sequence>MPACGESPARRIAGRREPRAAAPGPRGCGAATRRRPAVATPSDQPGWRPDPERPGMVRWWNGLGWSDARRSADEAIDRVRAAAGDAARGSTITPQQVARTMNDRRTERNPAAAGATARAVGALNPLANAAVPVGVIALLFGLFGVLPLVGVVLSIGGLVRSRRLANEGERRTGFGQSIAGLVLSLLGLVRWVPVLLGALPPGVFDFLD</sequence>
<evidence type="ECO:0000259" key="3">
    <source>
        <dbReference type="Pfam" id="PF10708"/>
    </source>
</evidence>
<keyword evidence="2" id="KW-1133">Transmembrane helix</keyword>
<evidence type="ECO:0000256" key="1">
    <source>
        <dbReference type="SAM" id="MobiDB-lite"/>
    </source>
</evidence>
<dbReference type="EMBL" id="QXTG01000002">
    <property type="protein sequence ID" value="RIX27809.1"/>
    <property type="molecule type" value="Genomic_DNA"/>
</dbReference>
<reference evidence="5" key="1">
    <citation type="submission" date="2018-09" db="EMBL/GenBank/DDBJ databases">
        <authorList>
            <person name="Kim I."/>
        </authorList>
    </citation>
    <scope>NUCLEOTIDE SEQUENCE [LARGE SCALE GENOMIC DNA]</scope>
    <source>
        <strain evidence="5">DD4a</strain>
    </source>
</reference>
<keyword evidence="2" id="KW-0472">Membrane</keyword>
<feature type="domain" description="DUF2510" evidence="3">
    <location>
        <begin position="45"/>
        <end position="75"/>
    </location>
</feature>
<organism evidence="4 5">
    <name type="scientific">Amnibacterium setariae</name>
    <dbReference type="NCBI Taxonomy" id="2306585"/>
    <lineage>
        <taxon>Bacteria</taxon>
        <taxon>Bacillati</taxon>
        <taxon>Actinomycetota</taxon>
        <taxon>Actinomycetes</taxon>
        <taxon>Micrococcales</taxon>
        <taxon>Microbacteriaceae</taxon>
        <taxon>Amnibacterium</taxon>
    </lineage>
</organism>
<gene>
    <name evidence="4" type="ORF">D1781_09725</name>
</gene>
<feature type="transmembrane region" description="Helical" evidence="2">
    <location>
        <begin position="133"/>
        <end position="158"/>
    </location>
</feature>
<comment type="caution">
    <text evidence="4">The sequence shown here is derived from an EMBL/GenBank/DDBJ whole genome shotgun (WGS) entry which is preliminary data.</text>
</comment>
<keyword evidence="2" id="KW-0812">Transmembrane</keyword>
<evidence type="ECO:0000313" key="4">
    <source>
        <dbReference type="EMBL" id="RIX27809.1"/>
    </source>
</evidence>
<protein>
    <submittedName>
        <fullName evidence="4">DUF2510 domain-containing protein</fullName>
    </submittedName>
</protein>
<name>A0A3A1TVI4_9MICO</name>
<dbReference type="InterPro" id="IPR018929">
    <property type="entry name" value="DUF2510"/>
</dbReference>
<evidence type="ECO:0000256" key="2">
    <source>
        <dbReference type="SAM" id="Phobius"/>
    </source>
</evidence>
<dbReference type="Proteomes" id="UP000265742">
    <property type="component" value="Unassembled WGS sequence"/>
</dbReference>